<evidence type="ECO:0000259" key="2">
    <source>
        <dbReference type="Pfam" id="PF03713"/>
    </source>
</evidence>
<reference evidence="3 4" key="1">
    <citation type="submission" date="2017-08" db="EMBL/GenBank/DDBJ databases">
        <title>Genomes of Fischerella (Mastigocladus) sp. strains.</title>
        <authorList>
            <person name="Miller S.R."/>
        </authorList>
    </citation>
    <scope>NUCLEOTIDE SEQUENCE [LARGE SCALE GENOMIC DNA]</scope>
    <source>
        <strain evidence="3 4">CCMEE 5323</strain>
    </source>
</reference>
<evidence type="ECO:0000313" key="4">
    <source>
        <dbReference type="Proteomes" id="UP000235036"/>
    </source>
</evidence>
<dbReference type="Proteomes" id="UP000235036">
    <property type="component" value="Unassembled WGS sequence"/>
</dbReference>
<organism evidence="3 4">
    <name type="scientific">Fischerella muscicola CCMEE 5323</name>
    <dbReference type="NCBI Taxonomy" id="2019572"/>
    <lineage>
        <taxon>Bacteria</taxon>
        <taxon>Bacillati</taxon>
        <taxon>Cyanobacteriota</taxon>
        <taxon>Cyanophyceae</taxon>
        <taxon>Nostocales</taxon>
        <taxon>Hapalosiphonaceae</taxon>
        <taxon>Fischerella</taxon>
    </lineage>
</organism>
<dbReference type="EMBL" id="NRQW01000186">
    <property type="protein sequence ID" value="PLZ91215.1"/>
    <property type="molecule type" value="Genomic_DNA"/>
</dbReference>
<dbReference type="Pfam" id="PF03713">
    <property type="entry name" value="DUF305"/>
    <property type="match status" value="1"/>
</dbReference>
<sequence>MSFNAPFLLSLSIGIPIASMMMPHHTAANQAFEQTMTSMHTQMQNVKMTGNPDTDFAAMMIPHHQGAIEMAKVELQYGTDPRLRRLAQEIIVTQQSEIELMQLTLKRPQSPSQK</sequence>
<dbReference type="PANTHER" id="PTHR36933">
    <property type="entry name" value="SLL0788 PROTEIN"/>
    <property type="match status" value="1"/>
</dbReference>
<protein>
    <submittedName>
        <fullName evidence="3">DUF305 domain-containing protein</fullName>
    </submittedName>
</protein>
<accession>A0A2N6K4T0</accession>
<gene>
    <name evidence="3" type="ORF">CEN44_09110</name>
</gene>
<dbReference type="Gene3D" id="1.20.1260.10">
    <property type="match status" value="1"/>
</dbReference>
<dbReference type="InterPro" id="IPR005183">
    <property type="entry name" value="DUF305_CopM-like"/>
</dbReference>
<dbReference type="AlphaFoldDB" id="A0A2N6K4T0"/>
<keyword evidence="1" id="KW-0732">Signal</keyword>
<dbReference type="RefSeq" id="WP_016870446.1">
    <property type="nucleotide sequence ID" value="NZ_CAWNVR010000273.1"/>
</dbReference>
<dbReference type="InterPro" id="IPR012347">
    <property type="entry name" value="Ferritin-like"/>
</dbReference>
<keyword evidence="4" id="KW-1185">Reference proteome</keyword>
<feature type="domain" description="DUF305" evidence="2">
    <location>
        <begin position="24"/>
        <end position="103"/>
    </location>
</feature>
<evidence type="ECO:0000256" key="1">
    <source>
        <dbReference type="SAM" id="SignalP"/>
    </source>
</evidence>
<feature type="signal peptide" evidence="1">
    <location>
        <begin position="1"/>
        <end position="26"/>
    </location>
</feature>
<evidence type="ECO:0000313" key="3">
    <source>
        <dbReference type="EMBL" id="PLZ91215.1"/>
    </source>
</evidence>
<comment type="caution">
    <text evidence="3">The sequence shown here is derived from an EMBL/GenBank/DDBJ whole genome shotgun (WGS) entry which is preliminary data.</text>
</comment>
<proteinExistence type="predicted"/>
<name>A0A2N6K4T0_FISMU</name>
<dbReference type="PANTHER" id="PTHR36933:SF1">
    <property type="entry name" value="SLL0788 PROTEIN"/>
    <property type="match status" value="1"/>
</dbReference>
<feature type="chain" id="PRO_5014976433" evidence="1">
    <location>
        <begin position="27"/>
        <end position="114"/>
    </location>
</feature>